<dbReference type="PANTHER" id="PTHR12128:SF66">
    <property type="entry name" value="4-HYDROXY-2-OXOGLUTARATE ALDOLASE, MITOCHONDRIAL"/>
    <property type="match status" value="1"/>
</dbReference>
<evidence type="ECO:0000256" key="10">
    <source>
        <dbReference type="ARBA" id="ARBA00033610"/>
    </source>
</evidence>
<dbReference type="Proteomes" id="UP000230750">
    <property type="component" value="Unassembled WGS sequence"/>
</dbReference>
<sequence length="327" mass="35679">MLRCAQQSLKTVIATAVAQNRQKAMSTASSRLDLEGIYPPIPTPFDDKEEIDYPALQRNIEKWSKIPFRGLTVHGSNGEYTFLTTDERIDMVKKVRSWLPKDKLIIAGAGCESTRCTIKMSERMAKVGADAVLVITPSYYKGGMTSEALTNHFVKVADASPVPVILYNVPKFTTIELTVEAILALAKHKNIIALKESSGNVAKIGHIVHWTKGEDFTVLAGSADHILQSHVIGASGGICALANVLGEEVCRLYELCRTGDITAATLLQQKLIGPNAAVTSKFGVPGLKFAMEQFGYYGGDPRSPLLPLAKEKQSLLLSLFQEDQFLK</sequence>
<evidence type="ECO:0000313" key="15">
    <source>
        <dbReference type="EMBL" id="PIK61928.1"/>
    </source>
</evidence>
<evidence type="ECO:0000256" key="6">
    <source>
        <dbReference type="ARBA" id="ARBA00023239"/>
    </source>
</evidence>
<evidence type="ECO:0000313" key="16">
    <source>
        <dbReference type="Proteomes" id="UP000230750"/>
    </source>
</evidence>
<dbReference type="EMBL" id="MRZV01000022">
    <property type="protein sequence ID" value="PIK61928.1"/>
    <property type="molecule type" value="Genomic_DNA"/>
</dbReference>
<evidence type="ECO:0000256" key="3">
    <source>
        <dbReference type="ARBA" id="ARBA00011881"/>
    </source>
</evidence>
<dbReference type="Gene3D" id="3.20.20.70">
    <property type="entry name" value="Aldolase class I"/>
    <property type="match status" value="1"/>
</dbReference>
<evidence type="ECO:0000256" key="2">
    <source>
        <dbReference type="ARBA" id="ARBA00007592"/>
    </source>
</evidence>
<keyword evidence="7" id="KW-0704">Schiff base</keyword>
<reference evidence="15 16" key="1">
    <citation type="journal article" date="2017" name="PLoS Biol.">
        <title>The sea cucumber genome provides insights into morphological evolution and visceral regeneration.</title>
        <authorList>
            <person name="Zhang X."/>
            <person name="Sun L."/>
            <person name="Yuan J."/>
            <person name="Sun Y."/>
            <person name="Gao Y."/>
            <person name="Zhang L."/>
            <person name="Li S."/>
            <person name="Dai H."/>
            <person name="Hamel J.F."/>
            <person name="Liu C."/>
            <person name="Yu Y."/>
            <person name="Liu S."/>
            <person name="Lin W."/>
            <person name="Guo K."/>
            <person name="Jin S."/>
            <person name="Xu P."/>
            <person name="Storey K.B."/>
            <person name="Huan P."/>
            <person name="Zhang T."/>
            <person name="Zhou Y."/>
            <person name="Zhang J."/>
            <person name="Lin C."/>
            <person name="Li X."/>
            <person name="Xing L."/>
            <person name="Huo D."/>
            <person name="Sun M."/>
            <person name="Wang L."/>
            <person name="Mercier A."/>
            <person name="Li F."/>
            <person name="Yang H."/>
            <person name="Xiang J."/>
        </authorList>
    </citation>
    <scope>NUCLEOTIDE SEQUENCE [LARGE SCALE GENOMIC DNA]</scope>
    <source>
        <strain evidence="15">Shaxun</strain>
        <tissue evidence="15">Muscle</tissue>
    </source>
</reference>
<dbReference type="PROSITE" id="PS00666">
    <property type="entry name" value="DHDPS_2"/>
    <property type="match status" value="1"/>
</dbReference>
<dbReference type="PANTHER" id="PTHR12128">
    <property type="entry name" value="DIHYDRODIPICOLINATE SYNTHASE"/>
    <property type="match status" value="1"/>
</dbReference>
<dbReference type="OrthoDB" id="191315at2759"/>
<dbReference type="InterPro" id="IPR013785">
    <property type="entry name" value="Aldolase_TIM"/>
</dbReference>
<dbReference type="CDD" id="cd00408">
    <property type="entry name" value="DHDPS-like"/>
    <property type="match status" value="1"/>
</dbReference>
<organism evidence="15 16">
    <name type="scientific">Stichopus japonicus</name>
    <name type="common">Sea cucumber</name>
    <dbReference type="NCBI Taxonomy" id="307972"/>
    <lineage>
        <taxon>Eukaryota</taxon>
        <taxon>Metazoa</taxon>
        <taxon>Echinodermata</taxon>
        <taxon>Eleutherozoa</taxon>
        <taxon>Echinozoa</taxon>
        <taxon>Holothuroidea</taxon>
        <taxon>Aspidochirotacea</taxon>
        <taxon>Aspidochirotida</taxon>
        <taxon>Stichopodidae</taxon>
        <taxon>Apostichopus</taxon>
    </lineage>
</organism>
<dbReference type="InterPro" id="IPR020625">
    <property type="entry name" value="Schiff_base-form_aldolases_AS"/>
</dbReference>
<comment type="function">
    <text evidence="1">Catalyzes the final step in the metabolic pathway of hydroxyproline.</text>
</comment>
<dbReference type="SUPFAM" id="SSF51569">
    <property type="entry name" value="Aldolase"/>
    <property type="match status" value="1"/>
</dbReference>
<evidence type="ECO:0000256" key="7">
    <source>
        <dbReference type="ARBA" id="ARBA00023270"/>
    </source>
</evidence>
<keyword evidence="16" id="KW-1185">Reference proteome</keyword>
<comment type="similarity">
    <text evidence="2 12">Belongs to the DapA family.</text>
</comment>
<evidence type="ECO:0000256" key="9">
    <source>
        <dbReference type="ARBA" id="ARBA00032879"/>
    </source>
</evidence>
<evidence type="ECO:0000256" key="5">
    <source>
        <dbReference type="ARBA" id="ARBA00018425"/>
    </source>
</evidence>
<evidence type="ECO:0000256" key="1">
    <source>
        <dbReference type="ARBA" id="ARBA00002577"/>
    </source>
</evidence>
<comment type="caution">
    <text evidence="15">The sequence shown here is derived from an EMBL/GenBank/DDBJ whole genome shotgun (WGS) entry which is preliminary data.</text>
</comment>
<evidence type="ECO:0000256" key="4">
    <source>
        <dbReference type="ARBA" id="ARBA00012215"/>
    </source>
</evidence>
<keyword evidence="6 12" id="KW-0456">Lyase</keyword>
<dbReference type="InterPro" id="IPR002220">
    <property type="entry name" value="DapA-like"/>
</dbReference>
<dbReference type="PIRSF" id="PIRSF001365">
    <property type="entry name" value="DHDPS"/>
    <property type="match status" value="1"/>
</dbReference>
<dbReference type="AlphaFoldDB" id="A0A2G8LNT7"/>
<name>A0A2G8LNT7_STIJA</name>
<comment type="catalytic activity">
    <reaction evidence="10">
        <text>(4R)-4-hydroxy-2-oxoglutarate = glyoxylate + pyruvate</text>
        <dbReference type="Rhea" id="RHEA:30687"/>
        <dbReference type="ChEBI" id="CHEBI:15361"/>
        <dbReference type="ChEBI" id="CHEBI:36655"/>
        <dbReference type="ChEBI" id="CHEBI:62213"/>
        <dbReference type="EC" id="4.1.3.16"/>
    </reaction>
</comment>
<dbReference type="GO" id="GO:0009436">
    <property type="term" value="P:glyoxylate catabolic process"/>
    <property type="evidence" value="ECO:0007669"/>
    <property type="project" value="TreeGrafter"/>
</dbReference>
<dbReference type="SMART" id="SM01130">
    <property type="entry name" value="DHDPS"/>
    <property type="match status" value="1"/>
</dbReference>
<evidence type="ECO:0000256" key="13">
    <source>
        <dbReference type="PIRSR" id="PIRSR001365-1"/>
    </source>
</evidence>
<dbReference type="GO" id="GO:0008700">
    <property type="term" value="F:(R,S)-4-hydroxy-2-oxoglutarate aldolase activity"/>
    <property type="evidence" value="ECO:0007669"/>
    <property type="project" value="UniProtKB-EC"/>
</dbReference>
<evidence type="ECO:0000256" key="11">
    <source>
        <dbReference type="ARBA" id="ARBA00033613"/>
    </source>
</evidence>
<evidence type="ECO:0000256" key="14">
    <source>
        <dbReference type="PIRSR" id="PIRSR001365-2"/>
    </source>
</evidence>
<protein>
    <recommendedName>
        <fullName evidence="5">4-hydroxy-2-oxoglutarate aldolase, mitochondrial</fullName>
        <ecNumber evidence="4">4.1.3.16</ecNumber>
    </recommendedName>
    <alternativeName>
        <fullName evidence="9">Dihydrodipicolinate synthase-like</fullName>
    </alternativeName>
    <alternativeName>
        <fullName evidence="8">Probable 2-keto-4-hydroxyglutarate aldolase</fullName>
    </alternativeName>
</protein>
<dbReference type="GO" id="GO:0008840">
    <property type="term" value="F:4-hydroxy-tetrahydrodipicolinate synthase activity"/>
    <property type="evidence" value="ECO:0007669"/>
    <property type="project" value="TreeGrafter"/>
</dbReference>
<dbReference type="Pfam" id="PF00701">
    <property type="entry name" value="DHDPS"/>
    <property type="match status" value="1"/>
</dbReference>
<proteinExistence type="inferred from homology"/>
<feature type="active site" description="Schiff-base intermediate with substrate" evidence="13">
    <location>
        <position position="195"/>
    </location>
</feature>
<feature type="binding site" evidence="14">
    <location>
        <position position="238"/>
    </location>
    <ligand>
        <name>pyruvate</name>
        <dbReference type="ChEBI" id="CHEBI:15361"/>
    </ligand>
</feature>
<accession>A0A2G8LNT7</accession>
<gene>
    <name evidence="15" type="ORF">BSL78_01153</name>
</gene>
<dbReference type="EC" id="4.1.3.16" evidence="4"/>
<comment type="subunit">
    <text evidence="3">Homotetramer.</text>
</comment>
<comment type="catalytic activity">
    <reaction evidence="11">
        <text>(4S)-4-hydroxy-2-oxoglutarate = glyoxylate + pyruvate</text>
        <dbReference type="Rhea" id="RHEA:35639"/>
        <dbReference type="ChEBI" id="CHEBI:15361"/>
        <dbReference type="ChEBI" id="CHEBI:36655"/>
        <dbReference type="ChEBI" id="CHEBI:71685"/>
        <dbReference type="EC" id="4.1.3.16"/>
    </reaction>
</comment>
<dbReference type="STRING" id="307972.A0A2G8LNT7"/>
<evidence type="ECO:0000256" key="8">
    <source>
        <dbReference type="ARBA" id="ARBA00030874"/>
    </source>
</evidence>
<dbReference type="GO" id="GO:0005739">
    <property type="term" value="C:mitochondrion"/>
    <property type="evidence" value="ECO:0007669"/>
    <property type="project" value="TreeGrafter"/>
</dbReference>
<evidence type="ECO:0000256" key="12">
    <source>
        <dbReference type="PIRNR" id="PIRNR001365"/>
    </source>
</evidence>
<feature type="active site" description="Proton donor/acceptor" evidence="13">
    <location>
        <position position="167"/>
    </location>
</feature>
<dbReference type="PRINTS" id="PR00146">
    <property type="entry name" value="DHPICSNTHASE"/>
</dbReference>